<name>A0ABU7ZTI1_9HYPH</name>
<dbReference type="EMBL" id="JBAKBE010000014">
    <property type="protein sequence ID" value="MEH0098428.1"/>
    <property type="molecule type" value="Genomic_DNA"/>
</dbReference>
<dbReference type="Pfam" id="PF08885">
    <property type="entry name" value="GSCFA"/>
    <property type="match status" value="1"/>
</dbReference>
<organism evidence="2 3">
    <name type="scientific">Pannonibacter anstelovis</name>
    <dbReference type="NCBI Taxonomy" id="3121537"/>
    <lineage>
        <taxon>Bacteria</taxon>
        <taxon>Pseudomonadati</taxon>
        <taxon>Pseudomonadota</taxon>
        <taxon>Alphaproteobacteria</taxon>
        <taxon>Hyphomicrobiales</taxon>
        <taxon>Stappiaceae</taxon>
        <taxon>Pannonibacter</taxon>
    </lineage>
</organism>
<keyword evidence="2" id="KW-0378">Hydrolase</keyword>
<accession>A0ABU7ZTI1</accession>
<keyword evidence="3" id="KW-1185">Reference proteome</keyword>
<evidence type="ECO:0000313" key="3">
    <source>
        <dbReference type="Proteomes" id="UP001380822"/>
    </source>
</evidence>
<gene>
    <name evidence="2" type="ORF">V6L76_19365</name>
</gene>
<protein>
    <submittedName>
        <fullName evidence="2">GSCFA domain-containing protein</fullName>
        <ecNumber evidence="2">3.1.-.-</ecNumber>
    </submittedName>
</protein>
<comment type="caution">
    <text evidence="2">The sequence shown here is derived from an EMBL/GenBank/DDBJ whole genome shotgun (WGS) entry which is preliminary data.</text>
</comment>
<dbReference type="EC" id="3.1.-.-" evidence="2"/>
<dbReference type="Proteomes" id="UP001380822">
    <property type="component" value="Unassembled WGS sequence"/>
</dbReference>
<sequence length="587" mass="65496">MTNPYTSLPQSSFWKTGITEHGSGGALKDIWQPRFAISRDTRILTAGSCFAQHISRWLTANGYDWADTEPASEELTDNERRDGQYGVFSFRTGNIYTAALLRQWLEFALGARPPVLDLAEEDGRHFDLLRPAVPACGYESREGAREALERTLDAIRKGLKEADLFIFTLGLTESWIHRDGHVYPMCPGTLRGTFDPGTVRFVNQAYEDVRRDMADAIGLARTVNPDLKFLLTVSPVPLTATASGDHVLSATIYSKSVLRAVAGDLCRELSGVDYFPSYELISAFPARGRFYEANLRSVTAEGVAHVMSHFSEGIGAIARSPGNGDPLRPAAAQSAKAADEILCDEVGLESWAPGATDAADTSVCLIGDSHMGHLSLAFQRLGLPHAGGMIMNGKAWTSNELALDDEELWVPLENALARRRWQETLPFLQPAAKGPAGQKIIFTNIGQQTHRSVAFLSAWLQTEHNNKLTNPLFFQYFGKENHDKLILIKRIVNRGFRVVVISDPPTQHLAGYHDPQLWRIYENLSERAYVELGCEFFNARNYIDAIGFQDRFISEKFKQGVEYDWLHGSAAYYDEIAEELIRRYALR</sequence>
<feature type="domain" description="GSCFA" evidence="1">
    <location>
        <begin position="42"/>
        <end position="310"/>
    </location>
</feature>
<evidence type="ECO:0000313" key="2">
    <source>
        <dbReference type="EMBL" id="MEH0098428.1"/>
    </source>
</evidence>
<proteinExistence type="predicted"/>
<evidence type="ECO:0000259" key="1">
    <source>
        <dbReference type="Pfam" id="PF08885"/>
    </source>
</evidence>
<dbReference type="InterPro" id="IPR014982">
    <property type="entry name" value="GSCFA"/>
</dbReference>
<dbReference type="RefSeq" id="WP_334252969.1">
    <property type="nucleotide sequence ID" value="NZ_JBAKBE010000014.1"/>
</dbReference>
<dbReference type="GO" id="GO:0016787">
    <property type="term" value="F:hydrolase activity"/>
    <property type="evidence" value="ECO:0007669"/>
    <property type="project" value="UniProtKB-KW"/>
</dbReference>
<reference evidence="2 3" key="1">
    <citation type="submission" date="2024-02" db="EMBL/GenBank/DDBJ databases">
        <title>A new putative Pannonibacter species isolated from two cases of bloodstream infections in paediatric patients.</title>
        <authorList>
            <person name="Castellana S."/>
            <person name="De Laurentiis V."/>
            <person name="Grassi M."/>
            <person name="De Leonardis F."/>
            <person name="Mosca A."/>
            <person name="De Carlo C."/>
            <person name="Sparapano E."/>
            <person name="Ronga L."/>
            <person name="Santacroce L."/>
            <person name="Chironna M."/>
            <person name="De Robertis A."/>
            <person name="Bianco A."/>
            <person name="Del Sambro L."/>
            <person name="Capozzi L."/>
            <person name="Parisi A."/>
        </authorList>
    </citation>
    <scope>NUCLEOTIDE SEQUENCE [LARGE SCALE GENOMIC DNA]</scope>
    <source>
        <strain evidence="2 3">Pt2</strain>
    </source>
</reference>